<comment type="caution">
    <text evidence="2">The sequence shown here is derived from an EMBL/GenBank/DDBJ whole genome shotgun (WGS) entry which is preliminary data.</text>
</comment>
<gene>
    <name evidence="2" type="ORF">OE647_11365</name>
</gene>
<proteinExistence type="predicted"/>
<name>A0ABT2Z2K9_9RHOB</name>
<sequence>MYGRAIAAGALGFTLAACNAAPPPPGGPIALCSAQSGLSLRAAKAQAAGAAEPVSATPEEVRQINACLVRAGAGAIEREVTVPVPTPEREGASIFSEGTGYRGSTLVNVTLSPVAADPAPRPAPKPAKGKLPLPTSYPLLPGDAELWATLTREQQERALLFLQDGSTIRASLRTD</sequence>
<evidence type="ECO:0000256" key="1">
    <source>
        <dbReference type="SAM" id="SignalP"/>
    </source>
</evidence>
<accession>A0ABT2Z2K9</accession>
<protein>
    <submittedName>
        <fullName evidence="2">Uncharacterized protein</fullName>
    </submittedName>
</protein>
<feature type="signal peptide" evidence="1">
    <location>
        <begin position="1"/>
        <end position="20"/>
    </location>
</feature>
<keyword evidence="1" id="KW-0732">Signal</keyword>
<dbReference type="EMBL" id="JAOWLA010000009">
    <property type="protein sequence ID" value="MCV2865325.1"/>
    <property type="molecule type" value="Genomic_DNA"/>
</dbReference>
<feature type="chain" id="PRO_5045250281" evidence="1">
    <location>
        <begin position="21"/>
        <end position="175"/>
    </location>
</feature>
<keyword evidence="3" id="KW-1185">Reference proteome</keyword>
<dbReference type="PROSITE" id="PS51257">
    <property type="entry name" value="PROKAR_LIPOPROTEIN"/>
    <property type="match status" value="1"/>
</dbReference>
<organism evidence="2 3">
    <name type="scientific">Albidovulum sediminicola</name>
    <dbReference type="NCBI Taxonomy" id="2984331"/>
    <lineage>
        <taxon>Bacteria</taxon>
        <taxon>Pseudomonadati</taxon>
        <taxon>Pseudomonadota</taxon>
        <taxon>Alphaproteobacteria</taxon>
        <taxon>Rhodobacterales</taxon>
        <taxon>Paracoccaceae</taxon>
        <taxon>Albidovulum</taxon>
    </lineage>
</organism>
<dbReference type="RefSeq" id="WP_263721841.1">
    <property type="nucleotide sequence ID" value="NZ_JAOWLA010000009.1"/>
</dbReference>
<dbReference type="Proteomes" id="UP001652503">
    <property type="component" value="Unassembled WGS sequence"/>
</dbReference>
<evidence type="ECO:0000313" key="3">
    <source>
        <dbReference type="Proteomes" id="UP001652503"/>
    </source>
</evidence>
<reference evidence="2 3" key="1">
    <citation type="submission" date="2022-10" db="EMBL/GenBank/DDBJ databases">
        <title>Defluviimonas sp. nov., isolated from ocean surface water.</title>
        <authorList>
            <person name="He W."/>
            <person name="Wang L."/>
            <person name="Zhang D.-F."/>
        </authorList>
    </citation>
    <scope>NUCLEOTIDE SEQUENCE [LARGE SCALE GENOMIC DNA]</scope>
    <source>
        <strain evidence="2 3">WL0075</strain>
    </source>
</reference>
<evidence type="ECO:0000313" key="2">
    <source>
        <dbReference type="EMBL" id="MCV2865325.1"/>
    </source>
</evidence>